<dbReference type="SUPFAM" id="SSF48613">
    <property type="entry name" value="Heme oxygenase-like"/>
    <property type="match status" value="1"/>
</dbReference>
<reference evidence="2 3" key="1">
    <citation type="journal article" date="2019" name="Environ. Microbiol.">
        <title>Species interactions and distinct microbial communities in high Arctic permafrost affected cryosols are associated with the CH4 and CO2 gas fluxes.</title>
        <authorList>
            <person name="Altshuler I."/>
            <person name="Hamel J."/>
            <person name="Turney S."/>
            <person name="Magnuson E."/>
            <person name="Levesque R."/>
            <person name="Greer C."/>
            <person name="Whyte L.G."/>
        </authorList>
    </citation>
    <scope>NUCLEOTIDE SEQUENCE [LARGE SCALE GENOMIC DNA]</scope>
    <source>
        <strain evidence="2 3">S5.1</strain>
    </source>
</reference>
<dbReference type="InterPro" id="IPR016084">
    <property type="entry name" value="Haem_Oase-like_multi-hlx"/>
</dbReference>
<sequence>MACALSTMGGTGKNDRQRQGSLSRMKSKTSEMFEDGKSVQSPSAAASLRDALRIATAEVHERLHHHIGFAAVQAGTIDHGTYALLLSRPYGFYRPFEATAELSPERTRWLESDLTALNVDGAAREKLPRCSTFPSHFSPDHILGARYVVEGSALGGRGMARQLDALLGPQAGAGRHFFSGHGAATGVVWREYLALLSAVPSSARRNTAIIDGANATFALFEQWLAGWNNNHD</sequence>
<evidence type="ECO:0000256" key="1">
    <source>
        <dbReference type="SAM" id="MobiDB-lite"/>
    </source>
</evidence>
<dbReference type="GO" id="GO:0006788">
    <property type="term" value="P:heme oxidation"/>
    <property type="evidence" value="ECO:0007669"/>
    <property type="project" value="InterPro"/>
</dbReference>
<dbReference type="CDD" id="cd19166">
    <property type="entry name" value="HemeO-bac"/>
    <property type="match status" value="1"/>
</dbReference>
<dbReference type="Gene3D" id="1.20.910.10">
    <property type="entry name" value="Heme oxygenase-like"/>
    <property type="match status" value="1"/>
</dbReference>
<feature type="region of interest" description="Disordered" evidence="1">
    <location>
        <begin position="1"/>
        <end position="42"/>
    </location>
</feature>
<dbReference type="InterPro" id="IPR016053">
    <property type="entry name" value="Haem_Oase-like"/>
</dbReference>
<accession>A0A502BX49</accession>
<dbReference type="Proteomes" id="UP000318413">
    <property type="component" value="Unassembled WGS sequence"/>
</dbReference>
<evidence type="ECO:0000313" key="2">
    <source>
        <dbReference type="EMBL" id="TPG04086.1"/>
    </source>
</evidence>
<comment type="caution">
    <text evidence="2">The sequence shown here is derived from an EMBL/GenBank/DDBJ whole genome shotgun (WGS) entry which is preliminary data.</text>
</comment>
<dbReference type="Pfam" id="PF01126">
    <property type="entry name" value="Heme_oxygenase"/>
    <property type="match status" value="1"/>
</dbReference>
<keyword evidence="3" id="KW-1185">Reference proteome</keyword>
<dbReference type="EMBL" id="RCZK01000036">
    <property type="protein sequence ID" value="TPG04086.1"/>
    <property type="molecule type" value="Genomic_DNA"/>
</dbReference>
<dbReference type="AlphaFoldDB" id="A0A502BX49"/>
<name>A0A502BX49_9SPHN</name>
<protein>
    <submittedName>
        <fullName evidence="2">Biliverdin-producing heme oxygenase</fullName>
    </submittedName>
</protein>
<feature type="compositionally biased region" description="Basic and acidic residues" evidence="1">
    <location>
        <begin position="28"/>
        <end position="37"/>
    </location>
</feature>
<proteinExistence type="predicted"/>
<organism evidence="2 3">
    <name type="scientific">Sphingomonas oligophenolica</name>
    <dbReference type="NCBI Taxonomy" id="301154"/>
    <lineage>
        <taxon>Bacteria</taxon>
        <taxon>Pseudomonadati</taxon>
        <taxon>Pseudomonadota</taxon>
        <taxon>Alphaproteobacteria</taxon>
        <taxon>Sphingomonadales</taxon>
        <taxon>Sphingomonadaceae</taxon>
        <taxon>Sphingomonas</taxon>
    </lineage>
</organism>
<dbReference type="GO" id="GO:0004392">
    <property type="term" value="F:heme oxygenase (decyclizing) activity"/>
    <property type="evidence" value="ECO:0007669"/>
    <property type="project" value="InterPro"/>
</dbReference>
<evidence type="ECO:0000313" key="3">
    <source>
        <dbReference type="Proteomes" id="UP000318413"/>
    </source>
</evidence>
<gene>
    <name evidence="2" type="ORF">EAH84_15585</name>
</gene>